<evidence type="ECO:0000313" key="8">
    <source>
        <dbReference type="EMBL" id="SFO39267.1"/>
    </source>
</evidence>
<dbReference type="InterPro" id="IPR023214">
    <property type="entry name" value="HAD_sf"/>
</dbReference>
<dbReference type="NCBIfam" id="TIGR01494">
    <property type="entry name" value="ATPase_P-type"/>
    <property type="match status" value="2"/>
</dbReference>
<feature type="transmembrane region" description="Helical" evidence="6">
    <location>
        <begin position="725"/>
        <end position="746"/>
    </location>
</feature>
<feature type="transmembrane region" description="Helical" evidence="6">
    <location>
        <begin position="752"/>
        <end position="772"/>
    </location>
</feature>
<name>A0A1I5GTL0_9FIRM</name>
<dbReference type="SUPFAM" id="SSF56784">
    <property type="entry name" value="HAD-like"/>
    <property type="match status" value="1"/>
</dbReference>
<dbReference type="SUPFAM" id="SSF81665">
    <property type="entry name" value="Calcium ATPase, transmembrane domain M"/>
    <property type="match status" value="1"/>
</dbReference>
<feature type="transmembrane region" description="Helical" evidence="6">
    <location>
        <begin position="670"/>
        <end position="689"/>
    </location>
</feature>
<sequence>MNENNRQIRYHPSVKEGLTAQQVETRIEQGYVNIAQEKITKTTGQIIKDNVLTLFNAYNLAIGICLALVGAYSNMFFMVIVTINVLIGIVQEFHAKKMVENLSLLSATMAWVVRDGKTQRIPVEDLVLDDISLLQRGNQVCADSIVVEGELEVNESLLTGEADPVFKKPGDKLLSGSFIVSGNGYAKVEHVGADNFVARLTTGAKRYKKAKSELLMSMRKVTKFTSYFIVPIGVLLFVESFVIRGDSLYDAVVSSSASLLGMLPKGLVLLISTSLVVGIVKLSKKRVLVQDLYALETLAHVDILCLDKTGTITEGKMCVSAFHVIDDESLSISASQAISSFVGALQDNNATFAALKEYFTEDCPIRALHSIPFSSERKWSAVTFENIGTLVVGAPEMVLKHHMTLLPSEAVEAQNAGRRILCLAYTKDPIVDTMLPAMKLIAVIELDDPIRKNARETLTFFHKEGVDIKIISGDNPATVSGIAKKAGLKNYGDYIDMSKIQTETEIAAAAEQYSVFGRVTPQQKSQLVKALQAKGHTVGMTGDGVNDVLALKEADCSIAVGNGSDAARQVANLVLLDSDFTVVPDMVMEGRRVVNNVTRFGGVFLIKTIYSMLLSILSLFTMQVFPFVPIQVTLYDFAVEAYPSFLLMLEPDNSPIRGRFLPNVISRATPYAILVFINIILTAIISPLVGVSGTAANTVMYYITSFVGLLAVFKACRPFNLVRAFICITAFFGFYIATFLFARILYVAPLSLPAVLLFAGLALLCPVIILILSKVVDLVFKFEQDKKVLVSGN</sequence>
<dbReference type="SFLD" id="SFLDG00002">
    <property type="entry name" value="C1.7:_P-type_atpase_like"/>
    <property type="match status" value="1"/>
</dbReference>
<dbReference type="SUPFAM" id="SSF81653">
    <property type="entry name" value="Calcium ATPase, transduction domain A"/>
    <property type="match status" value="1"/>
</dbReference>
<evidence type="ECO:0000259" key="7">
    <source>
        <dbReference type="Pfam" id="PF00122"/>
    </source>
</evidence>
<dbReference type="InterPro" id="IPR001757">
    <property type="entry name" value="P_typ_ATPase"/>
</dbReference>
<dbReference type="InterPro" id="IPR023298">
    <property type="entry name" value="ATPase_P-typ_TM_dom_sf"/>
</dbReference>
<evidence type="ECO:0000256" key="2">
    <source>
        <dbReference type="ARBA" id="ARBA00022692"/>
    </source>
</evidence>
<evidence type="ECO:0000256" key="6">
    <source>
        <dbReference type="SAM" id="Phobius"/>
    </source>
</evidence>
<dbReference type="AlphaFoldDB" id="A0A1I5GTL0"/>
<evidence type="ECO:0000256" key="1">
    <source>
        <dbReference type="ARBA" id="ARBA00004141"/>
    </source>
</evidence>
<evidence type="ECO:0000313" key="9">
    <source>
        <dbReference type="Proteomes" id="UP000198806"/>
    </source>
</evidence>
<feature type="transmembrane region" description="Helical" evidence="6">
    <location>
        <begin position="75"/>
        <end position="93"/>
    </location>
</feature>
<keyword evidence="3" id="KW-1278">Translocase</keyword>
<comment type="subcellular location">
    <subcellularLocation>
        <location evidence="1">Membrane</location>
        <topology evidence="1">Multi-pass membrane protein</topology>
    </subcellularLocation>
</comment>
<reference evidence="8 9" key="1">
    <citation type="submission" date="2016-10" db="EMBL/GenBank/DDBJ databases">
        <authorList>
            <person name="de Groot N.N."/>
        </authorList>
    </citation>
    <scope>NUCLEOTIDE SEQUENCE [LARGE SCALE GENOMIC DNA]</scope>
    <source>
        <strain evidence="8 9">DSM 1283</strain>
    </source>
</reference>
<dbReference type="InterPro" id="IPR044492">
    <property type="entry name" value="P_typ_ATPase_HD_dom"/>
</dbReference>
<keyword evidence="2 6" id="KW-0812">Transmembrane</keyword>
<dbReference type="InterPro" id="IPR018303">
    <property type="entry name" value="ATPase_P-typ_P_site"/>
</dbReference>
<feature type="transmembrane region" description="Helical" evidence="6">
    <location>
        <begin position="224"/>
        <end position="243"/>
    </location>
</feature>
<dbReference type="GO" id="GO:0016887">
    <property type="term" value="F:ATP hydrolysis activity"/>
    <property type="evidence" value="ECO:0007669"/>
    <property type="project" value="InterPro"/>
</dbReference>
<dbReference type="Gene3D" id="3.40.1110.10">
    <property type="entry name" value="Calcium-transporting ATPase, cytoplasmic domain N"/>
    <property type="match status" value="1"/>
</dbReference>
<dbReference type="EMBL" id="FOWD01000022">
    <property type="protein sequence ID" value="SFO39267.1"/>
    <property type="molecule type" value="Genomic_DNA"/>
</dbReference>
<dbReference type="Gene3D" id="1.20.1110.10">
    <property type="entry name" value="Calcium-transporting ATPase, transmembrane domain"/>
    <property type="match status" value="1"/>
</dbReference>
<dbReference type="InterPro" id="IPR023299">
    <property type="entry name" value="ATPase_P-typ_cyto_dom_N"/>
</dbReference>
<feature type="domain" description="P-type ATPase A" evidence="7">
    <location>
        <begin position="105"/>
        <end position="202"/>
    </location>
</feature>
<dbReference type="InterPro" id="IPR008250">
    <property type="entry name" value="ATPase_P-typ_transduc_dom_A_sf"/>
</dbReference>
<feature type="transmembrane region" description="Helical" evidence="6">
    <location>
        <begin position="628"/>
        <end position="649"/>
    </location>
</feature>
<dbReference type="GO" id="GO:0005524">
    <property type="term" value="F:ATP binding"/>
    <property type="evidence" value="ECO:0007669"/>
    <property type="project" value="InterPro"/>
</dbReference>
<dbReference type="PROSITE" id="PS00154">
    <property type="entry name" value="ATPASE_E1_E2"/>
    <property type="match status" value="1"/>
</dbReference>
<dbReference type="RefSeq" id="WP_091687264.1">
    <property type="nucleotide sequence ID" value="NZ_BAABFM010000004.1"/>
</dbReference>
<feature type="transmembrane region" description="Helical" evidence="6">
    <location>
        <begin position="600"/>
        <end position="622"/>
    </location>
</feature>
<dbReference type="STRING" id="1527.SAMN04489757_12239"/>
<dbReference type="CDD" id="cd02609">
    <property type="entry name" value="P-type_ATPase"/>
    <property type="match status" value="1"/>
</dbReference>
<dbReference type="SFLD" id="SFLDF00027">
    <property type="entry name" value="p-type_atpase"/>
    <property type="match status" value="1"/>
</dbReference>
<protein>
    <submittedName>
        <fullName evidence="8">Cation-transporting ATPase E</fullName>
    </submittedName>
</protein>
<dbReference type="InterPro" id="IPR059000">
    <property type="entry name" value="ATPase_P-type_domA"/>
</dbReference>
<dbReference type="PRINTS" id="PR00119">
    <property type="entry name" value="CATATPASE"/>
</dbReference>
<proteinExistence type="predicted"/>
<organism evidence="8 9">
    <name type="scientific">Anaerocolumna aminovalerica</name>
    <dbReference type="NCBI Taxonomy" id="1527"/>
    <lineage>
        <taxon>Bacteria</taxon>
        <taxon>Bacillati</taxon>
        <taxon>Bacillota</taxon>
        <taxon>Clostridia</taxon>
        <taxon>Lachnospirales</taxon>
        <taxon>Lachnospiraceae</taxon>
        <taxon>Anaerocolumna</taxon>
    </lineage>
</organism>
<feature type="transmembrane region" description="Helical" evidence="6">
    <location>
        <begin position="263"/>
        <end position="282"/>
    </location>
</feature>
<dbReference type="OrthoDB" id="9760364at2"/>
<dbReference type="Gene3D" id="2.70.150.10">
    <property type="entry name" value="Calcium-transporting ATPase, cytoplasmic transduction domain A"/>
    <property type="match status" value="1"/>
</dbReference>
<dbReference type="Gene3D" id="3.40.50.1000">
    <property type="entry name" value="HAD superfamily/HAD-like"/>
    <property type="match status" value="1"/>
</dbReference>
<feature type="transmembrane region" description="Helical" evidence="6">
    <location>
        <begin position="51"/>
        <end position="69"/>
    </location>
</feature>
<gene>
    <name evidence="8" type="ORF">SAMN04489757_12239</name>
</gene>
<dbReference type="PANTHER" id="PTHR42861">
    <property type="entry name" value="CALCIUM-TRANSPORTING ATPASE"/>
    <property type="match status" value="1"/>
</dbReference>
<dbReference type="SUPFAM" id="SSF81660">
    <property type="entry name" value="Metal cation-transporting ATPase, ATP-binding domain N"/>
    <property type="match status" value="1"/>
</dbReference>
<dbReference type="InterPro" id="IPR036412">
    <property type="entry name" value="HAD-like_sf"/>
</dbReference>
<evidence type="ECO:0000256" key="3">
    <source>
        <dbReference type="ARBA" id="ARBA00022967"/>
    </source>
</evidence>
<dbReference type="Pfam" id="PF00122">
    <property type="entry name" value="E1-E2_ATPase"/>
    <property type="match status" value="1"/>
</dbReference>
<accession>A0A1I5GTL0</accession>
<keyword evidence="5 6" id="KW-0472">Membrane</keyword>
<dbReference type="Proteomes" id="UP000198806">
    <property type="component" value="Unassembled WGS sequence"/>
</dbReference>
<feature type="transmembrane region" description="Helical" evidence="6">
    <location>
        <begin position="695"/>
        <end position="713"/>
    </location>
</feature>
<evidence type="ECO:0000256" key="5">
    <source>
        <dbReference type="ARBA" id="ARBA00023136"/>
    </source>
</evidence>
<dbReference type="GO" id="GO:0016020">
    <property type="term" value="C:membrane"/>
    <property type="evidence" value="ECO:0007669"/>
    <property type="project" value="UniProtKB-SubCell"/>
</dbReference>
<dbReference type="SFLD" id="SFLDS00003">
    <property type="entry name" value="Haloacid_Dehalogenase"/>
    <property type="match status" value="1"/>
</dbReference>
<evidence type="ECO:0000256" key="4">
    <source>
        <dbReference type="ARBA" id="ARBA00022989"/>
    </source>
</evidence>
<dbReference type="Pfam" id="PF00702">
    <property type="entry name" value="Hydrolase"/>
    <property type="match status" value="1"/>
</dbReference>
<dbReference type="PRINTS" id="PR00120">
    <property type="entry name" value="HATPASE"/>
</dbReference>
<keyword evidence="9" id="KW-1185">Reference proteome</keyword>
<keyword evidence="4 6" id="KW-1133">Transmembrane helix</keyword>